<dbReference type="Proteomes" id="UP000474567">
    <property type="component" value="Unassembled WGS sequence"/>
</dbReference>
<keyword evidence="1" id="KW-0812">Transmembrane</keyword>
<evidence type="ECO:0000313" key="3">
    <source>
        <dbReference type="Proteomes" id="UP000474567"/>
    </source>
</evidence>
<protein>
    <submittedName>
        <fullName evidence="2">Uncharacterized protein</fullName>
    </submittedName>
</protein>
<keyword evidence="3" id="KW-1185">Reference proteome</keyword>
<reference evidence="2 3" key="1">
    <citation type="submission" date="2020-02" db="EMBL/GenBank/DDBJ databases">
        <authorList>
            <person name="Criscuolo A."/>
        </authorList>
    </citation>
    <scope>NUCLEOTIDE SEQUENCE [LARGE SCALE GENOMIC DNA]</scope>
    <source>
        <strain evidence="2">CECT7796</strain>
    </source>
</reference>
<dbReference type="EMBL" id="CADCST010000078">
    <property type="protein sequence ID" value="CAA9198092.1"/>
    <property type="molecule type" value="Genomic_DNA"/>
</dbReference>
<keyword evidence="1" id="KW-0472">Membrane</keyword>
<gene>
    <name evidence="2" type="ORF">FLACOL7796_02031</name>
</gene>
<feature type="transmembrane region" description="Helical" evidence="1">
    <location>
        <begin position="6"/>
        <end position="23"/>
    </location>
</feature>
<sequence length="58" mass="6614">MEINWVVIGIVAAAVIVVIVFTIKKNQKEKKKLTDLLNNDFKKAEKERVDAEDSANER</sequence>
<proteinExistence type="predicted"/>
<evidence type="ECO:0000313" key="2">
    <source>
        <dbReference type="EMBL" id="CAA9198092.1"/>
    </source>
</evidence>
<accession>A0ABM8KJC0</accession>
<organism evidence="2 3">
    <name type="scientific">Flavobacterium collinsii</name>
    <dbReference type="NCBI Taxonomy" id="1114861"/>
    <lineage>
        <taxon>Bacteria</taxon>
        <taxon>Pseudomonadati</taxon>
        <taxon>Bacteroidota</taxon>
        <taxon>Flavobacteriia</taxon>
        <taxon>Flavobacteriales</taxon>
        <taxon>Flavobacteriaceae</taxon>
        <taxon>Flavobacterium</taxon>
    </lineage>
</organism>
<evidence type="ECO:0000256" key="1">
    <source>
        <dbReference type="SAM" id="Phobius"/>
    </source>
</evidence>
<comment type="caution">
    <text evidence="2">The sequence shown here is derived from an EMBL/GenBank/DDBJ whole genome shotgun (WGS) entry which is preliminary data.</text>
</comment>
<name>A0ABM8KJC0_9FLAO</name>
<dbReference type="RefSeq" id="WP_173966015.1">
    <property type="nucleotide sequence ID" value="NZ_CADCST010000078.1"/>
</dbReference>
<keyword evidence="1" id="KW-1133">Transmembrane helix</keyword>